<keyword evidence="1" id="KW-0812">Transmembrane</keyword>
<sequence>MGPLTNEVFRRVFLPFICALSYCLPLSYLLCPMQDFFFLTIFCVVLPGFMFAYLCCRSSLPHTSVILHPWLIRLSTQKCIAVFLLLVDGIFSVFFFASHTSLPCVRNLHFVATSLLAFLRYCPSSYPSFLSHAIFARTR</sequence>
<organism evidence="2">
    <name type="scientific">Trypanosoma congolense (strain IL3000)</name>
    <dbReference type="NCBI Taxonomy" id="1068625"/>
    <lineage>
        <taxon>Eukaryota</taxon>
        <taxon>Discoba</taxon>
        <taxon>Euglenozoa</taxon>
        <taxon>Kinetoplastea</taxon>
        <taxon>Metakinetoplastina</taxon>
        <taxon>Trypanosomatida</taxon>
        <taxon>Trypanosomatidae</taxon>
        <taxon>Trypanosoma</taxon>
        <taxon>Nannomonas</taxon>
    </lineage>
</organism>
<name>G0UPQ3_TRYCI</name>
<evidence type="ECO:0000256" key="1">
    <source>
        <dbReference type="SAM" id="Phobius"/>
    </source>
</evidence>
<keyword evidence="1" id="KW-0472">Membrane</keyword>
<feature type="transmembrane region" description="Helical" evidence="1">
    <location>
        <begin position="12"/>
        <end position="30"/>
    </location>
</feature>
<reference evidence="2" key="1">
    <citation type="journal article" date="2012" name="Proc. Natl. Acad. Sci. U.S.A.">
        <title>Antigenic diversity is generated by distinct evolutionary mechanisms in African trypanosome species.</title>
        <authorList>
            <person name="Jackson A.P."/>
            <person name="Berry A."/>
            <person name="Aslett M."/>
            <person name="Allison H.C."/>
            <person name="Burton P."/>
            <person name="Vavrova-Anderson J."/>
            <person name="Brown R."/>
            <person name="Browne H."/>
            <person name="Corton N."/>
            <person name="Hauser H."/>
            <person name="Gamble J."/>
            <person name="Gilderthorp R."/>
            <person name="Marcello L."/>
            <person name="McQuillan J."/>
            <person name="Otto T.D."/>
            <person name="Quail M.A."/>
            <person name="Sanders M.J."/>
            <person name="van Tonder A."/>
            <person name="Ginger M.L."/>
            <person name="Field M.C."/>
            <person name="Barry J.D."/>
            <person name="Hertz-Fowler C."/>
            <person name="Berriman M."/>
        </authorList>
    </citation>
    <scope>NUCLEOTIDE SEQUENCE</scope>
    <source>
        <strain evidence="2">IL3000</strain>
    </source>
</reference>
<accession>G0UPQ3</accession>
<dbReference type="EMBL" id="HE575320">
    <property type="protein sequence ID" value="CCC91364.1"/>
    <property type="molecule type" value="Genomic_DNA"/>
</dbReference>
<keyword evidence="1" id="KW-1133">Transmembrane helix</keyword>
<evidence type="ECO:0000313" key="2">
    <source>
        <dbReference type="EMBL" id="CCC91364.1"/>
    </source>
</evidence>
<proteinExistence type="predicted"/>
<feature type="transmembrane region" description="Helical" evidence="1">
    <location>
        <begin position="77"/>
        <end position="97"/>
    </location>
</feature>
<protein>
    <submittedName>
        <fullName evidence="2">Uncharacterized protein</fullName>
    </submittedName>
</protein>
<feature type="transmembrane region" description="Helical" evidence="1">
    <location>
        <begin position="36"/>
        <end position="56"/>
    </location>
</feature>
<gene>
    <name evidence="2" type="ORF">TCIL3000_7_1720</name>
</gene>
<dbReference type="AlphaFoldDB" id="G0UPQ3"/>